<dbReference type="Gene3D" id="1.20.1410.10">
    <property type="entry name" value="I/LWEQ domain"/>
    <property type="match status" value="1"/>
</dbReference>
<protein>
    <recommendedName>
        <fullName evidence="1">Cyclin-D1-binding protein 1-like N-terminal domain-containing protein</fullName>
    </recommendedName>
</protein>
<name>A0AAN7WTQ8_9SACH</name>
<dbReference type="PANTHER" id="PTHR15492">
    <property type="entry name" value="CYCLIN D1-BINDING PROTEIN 1"/>
    <property type="match status" value="1"/>
</dbReference>
<dbReference type="InterPro" id="IPR049317">
    <property type="entry name" value="GCIP-like_N"/>
</dbReference>
<dbReference type="InterPro" id="IPR026907">
    <property type="entry name" value="GCIP-like"/>
</dbReference>
<gene>
    <name evidence="2" type="ORF">RI543_001610</name>
</gene>
<evidence type="ECO:0000259" key="1">
    <source>
        <dbReference type="Pfam" id="PF13324"/>
    </source>
</evidence>
<reference evidence="3" key="1">
    <citation type="submission" date="2023-07" db="EMBL/GenBank/DDBJ databases">
        <title>A draft genome of Kazachstania heterogenica Y-27499.</title>
        <authorList>
            <person name="Donic C."/>
            <person name="Kralova J.S."/>
            <person name="Fidel L."/>
            <person name="Ben-Dor S."/>
            <person name="Jung S."/>
        </authorList>
    </citation>
    <scope>NUCLEOTIDE SEQUENCE [LARGE SCALE GENOMIC DNA]</scope>
    <source>
        <strain evidence="3">Y27499</strain>
    </source>
</reference>
<organism evidence="2 3">
    <name type="scientific">Arxiozyma heterogenica</name>
    <dbReference type="NCBI Taxonomy" id="278026"/>
    <lineage>
        <taxon>Eukaryota</taxon>
        <taxon>Fungi</taxon>
        <taxon>Dikarya</taxon>
        <taxon>Ascomycota</taxon>
        <taxon>Saccharomycotina</taxon>
        <taxon>Saccharomycetes</taxon>
        <taxon>Saccharomycetales</taxon>
        <taxon>Saccharomycetaceae</taxon>
        <taxon>Arxiozyma</taxon>
    </lineage>
</organism>
<evidence type="ECO:0000313" key="3">
    <source>
        <dbReference type="Proteomes" id="UP001306508"/>
    </source>
</evidence>
<dbReference type="PANTHER" id="PTHR15492:SF1">
    <property type="entry name" value="CYCLIN-D1-BINDING PROTEIN 1"/>
    <property type="match status" value="1"/>
</dbReference>
<dbReference type="Pfam" id="PF13324">
    <property type="entry name" value="GCIP_N"/>
    <property type="match status" value="1"/>
</dbReference>
<dbReference type="AlphaFoldDB" id="A0AAN7WTQ8"/>
<feature type="domain" description="Cyclin-D1-binding protein 1-like N-terminal" evidence="1">
    <location>
        <begin position="51"/>
        <end position="199"/>
    </location>
</feature>
<proteinExistence type="predicted"/>
<sequence>MSNGSKISLNHLIELKSAIEIEFLARYNDNLEAIHSIESKTKLQESTPLIELSKLSKLVRSHSTKLGIILKPVTFKETNYEATYKELKSLIDTTFYLFSLLPLFYNGKRYTKLLLQKLDESVLRYLTSLKLLCQELESKFDNREYDEERLICIGMIWSCCDSWDEISKLQDLGVLAGSFKTSSQLIRDVMEEVDEFLEDPEGNIGQKLEFLDDNLDSAEEEDVVVVEEEEKSSEKITEDLIDIILPIMKEWKHKVILIRTLFNSFRNVIMSKDPPKIYTIEMLDDLNELHKSIAAAVDNLTCTIYMADETFTKEDIHEEVEEINSNVRKMLSIIKNIKKKPSDKNEFVSVWETKFFENSTS</sequence>
<keyword evidence="3" id="KW-1185">Reference proteome</keyword>
<dbReference type="GO" id="GO:0005634">
    <property type="term" value="C:nucleus"/>
    <property type="evidence" value="ECO:0007669"/>
    <property type="project" value="TreeGrafter"/>
</dbReference>
<evidence type="ECO:0000313" key="2">
    <source>
        <dbReference type="EMBL" id="KAK5781213.1"/>
    </source>
</evidence>
<dbReference type="Proteomes" id="UP001306508">
    <property type="component" value="Unassembled WGS sequence"/>
</dbReference>
<accession>A0AAN7WTQ8</accession>
<dbReference type="EMBL" id="JAWIZZ010000038">
    <property type="protein sequence ID" value="KAK5781213.1"/>
    <property type="molecule type" value="Genomic_DNA"/>
</dbReference>
<comment type="caution">
    <text evidence="2">The sequence shown here is derived from an EMBL/GenBank/DDBJ whole genome shotgun (WGS) entry which is preliminary data.</text>
</comment>